<proteinExistence type="predicted"/>
<dbReference type="Gene3D" id="3.80.10.10">
    <property type="entry name" value="Ribonuclease Inhibitor"/>
    <property type="match status" value="1"/>
</dbReference>
<evidence type="ECO:0000313" key="2">
    <source>
        <dbReference type="Proteomes" id="UP000054217"/>
    </source>
</evidence>
<name>A0A0C3PXT7_PISTI</name>
<gene>
    <name evidence="1" type="ORF">M404DRAFT_992080</name>
</gene>
<reference evidence="2" key="2">
    <citation type="submission" date="2015-01" db="EMBL/GenBank/DDBJ databases">
        <title>Evolutionary Origins and Diversification of the Mycorrhizal Mutualists.</title>
        <authorList>
            <consortium name="DOE Joint Genome Institute"/>
            <consortium name="Mycorrhizal Genomics Consortium"/>
            <person name="Kohler A."/>
            <person name="Kuo A."/>
            <person name="Nagy L.G."/>
            <person name="Floudas D."/>
            <person name="Copeland A."/>
            <person name="Barry K.W."/>
            <person name="Cichocki N."/>
            <person name="Veneault-Fourrey C."/>
            <person name="LaButti K."/>
            <person name="Lindquist E.A."/>
            <person name="Lipzen A."/>
            <person name="Lundell T."/>
            <person name="Morin E."/>
            <person name="Murat C."/>
            <person name="Riley R."/>
            <person name="Ohm R."/>
            <person name="Sun H."/>
            <person name="Tunlid A."/>
            <person name="Henrissat B."/>
            <person name="Grigoriev I.V."/>
            <person name="Hibbett D.S."/>
            <person name="Martin F."/>
        </authorList>
    </citation>
    <scope>NUCLEOTIDE SEQUENCE [LARGE SCALE GENOMIC DNA]</scope>
    <source>
        <strain evidence="2">Marx 270</strain>
    </source>
</reference>
<dbReference type="OrthoDB" id="3354475at2759"/>
<dbReference type="SUPFAM" id="SSF52047">
    <property type="entry name" value="RNI-like"/>
    <property type="match status" value="1"/>
</dbReference>
<accession>A0A0C3PXT7</accession>
<dbReference type="AlphaFoldDB" id="A0A0C3PXT7"/>
<dbReference type="STRING" id="870435.A0A0C3PXT7"/>
<reference evidence="1 2" key="1">
    <citation type="submission" date="2014-04" db="EMBL/GenBank/DDBJ databases">
        <authorList>
            <consortium name="DOE Joint Genome Institute"/>
            <person name="Kuo A."/>
            <person name="Kohler A."/>
            <person name="Costa M.D."/>
            <person name="Nagy L.G."/>
            <person name="Floudas D."/>
            <person name="Copeland A."/>
            <person name="Barry K.W."/>
            <person name="Cichocki N."/>
            <person name="Veneault-Fourrey C."/>
            <person name="LaButti K."/>
            <person name="Lindquist E.A."/>
            <person name="Lipzen A."/>
            <person name="Lundell T."/>
            <person name="Morin E."/>
            <person name="Murat C."/>
            <person name="Sun H."/>
            <person name="Tunlid A."/>
            <person name="Henrissat B."/>
            <person name="Grigoriev I.V."/>
            <person name="Hibbett D.S."/>
            <person name="Martin F."/>
            <person name="Nordberg H.P."/>
            <person name="Cantor M.N."/>
            <person name="Hua S.X."/>
        </authorList>
    </citation>
    <scope>NUCLEOTIDE SEQUENCE [LARGE SCALE GENOMIC DNA]</scope>
    <source>
        <strain evidence="1 2">Marx 270</strain>
    </source>
</reference>
<evidence type="ECO:0000313" key="1">
    <source>
        <dbReference type="EMBL" id="KIO13844.1"/>
    </source>
</evidence>
<evidence type="ECO:0008006" key="3">
    <source>
        <dbReference type="Google" id="ProtNLM"/>
    </source>
</evidence>
<dbReference type="Proteomes" id="UP000054217">
    <property type="component" value="Unassembled WGS sequence"/>
</dbReference>
<dbReference type="InParanoid" id="A0A0C3PXT7"/>
<dbReference type="HOGENOM" id="CLU_021164_0_1_1"/>
<dbReference type="EMBL" id="KN831945">
    <property type="protein sequence ID" value="KIO13844.1"/>
    <property type="molecule type" value="Genomic_DNA"/>
</dbReference>
<organism evidence="1 2">
    <name type="scientific">Pisolithus tinctorius Marx 270</name>
    <dbReference type="NCBI Taxonomy" id="870435"/>
    <lineage>
        <taxon>Eukaryota</taxon>
        <taxon>Fungi</taxon>
        <taxon>Dikarya</taxon>
        <taxon>Basidiomycota</taxon>
        <taxon>Agaricomycotina</taxon>
        <taxon>Agaricomycetes</taxon>
        <taxon>Agaricomycetidae</taxon>
        <taxon>Boletales</taxon>
        <taxon>Sclerodermatineae</taxon>
        <taxon>Pisolithaceae</taxon>
        <taxon>Pisolithus</taxon>
    </lineage>
</organism>
<keyword evidence="2" id="KW-1185">Reference proteome</keyword>
<sequence>MHPCLCVDEILRVVFRCIEDRSTWCALARTCRAFTEPATDLIWETLTAVEPILQHLPSARTERLGFGDRRRCLVLSRPLSDDDWSIIRRLSSRVHRLHTFFIAMINVVPQWVDFLASPPDPSFLFPNLRALSIEVPSPLFGTSVMDVRTGAYRALIRFFHLLLGPHLSALRFSIPDEFYTDLDISSIPALCPNIRMLDIAGFMSVCDVQIPEETVHLFSRAVSKLSRMEIVRSSVASWQLLSSLAQAKELRQLRVKLPYRLDPEPRHLSGDVFPQLRALDIWADSLASCIDLFRWTSPNQVTEMSIRCLASYDNRDPLQALVNISSLISSQCRSLDFLWISWTSCGLIRNRNRNGTPSSARWRPMLEPYQACHHLRIIALQVSFSLTIADNDLEDMVKAWPHLAVFHLFPDGKADPPVHLTLRGITALLDHCPELKDFTLMFNATRVPECIAQPGCRKLVRNPSVKYMGVHTSPVSASSDIAAYLSTIMPSLKIIRLTRGAYEAAWSWICTRHPQKPTIHVDLSPMKLYYLLTAGTESSNEDIFGREWNWIHSSDAGRR</sequence>
<dbReference type="InterPro" id="IPR032675">
    <property type="entry name" value="LRR_dom_sf"/>
</dbReference>
<protein>
    <recommendedName>
        <fullName evidence="3">F-box domain-containing protein</fullName>
    </recommendedName>
</protein>